<dbReference type="Gene3D" id="2.60.120.330">
    <property type="entry name" value="B-lactam Antibiotic, Isopenicillin N Synthase, Chain"/>
    <property type="match status" value="1"/>
</dbReference>
<name>A0AA88D019_FICCA</name>
<organism evidence="5 6">
    <name type="scientific">Ficus carica</name>
    <name type="common">Common fig</name>
    <dbReference type="NCBI Taxonomy" id="3494"/>
    <lineage>
        <taxon>Eukaryota</taxon>
        <taxon>Viridiplantae</taxon>
        <taxon>Streptophyta</taxon>
        <taxon>Embryophyta</taxon>
        <taxon>Tracheophyta</taxon>
        <taxon>Spermatophyta</taxon>
        <taxon>Magnoliopsida</taxon>
        <taxon>eudicotyledons</taxon>
        <taxon>Gunneridae</taxon>
        <taxon>Pentapetalae</taxon>
        <taxon>rosids</taxon>
        <taxon>fabids</taxon>
        <taxon>Rosales</taxon>
        <taxon>Moraceae</taxon>
        <taxon>Ficeae</taxon>
        <taxon>Ficus</taxon>
    </lineage>
</organism>
<keyword evidence="2 3" id="KW-0408">Iron</keyword>
<feature type="domain" description="Fe2OG dioxygenase" evidence="4">
    <location>
        <begin position="163"/>
        <end position="258"/>
    </location>
</feature>
<dbReference type="InterPro" id="IPR044861">
    <property type="entry name" value="IPNS-like_FE2OG_OXY"/>
</dbReference>
<protein>
    <recommendedName>
        <fullName evidence="4">Fe2OG dioxygenase domain-containing protein</fullName>
    </recommendedName>
</protein>
<dbReference type="Pfam" id="PF03171">
    <property type="entry name" value="2OG-FeII_Oxy"/>
    <property type="match status" value="1"/>
</dbReference>
<dbReference type="GO" id="GO:0046872">
    <property type="term" value="F:metal ion binding"/>
    <property type="evidence" value="ECO:0007669"/>
    <property type="project" value="UniProtKB-KW"/>
</dbReference>
<proteinExistence type="inferred from homology"/>
<keyword evidence="6" id="KW-1185">Reference proteome</keyword>
<evidence type="ECO:0000313" key="5">
    <source>
        <dbReference type="EMBL" id="GMN37301.1"/>
    </source>
</evidence>
<dbReference type="AlphaFoldDB" id="A0AA88D019"/>
<dbReference type="SUPFAM" id="SSF51197">
    <property type="entry name" value="Clavaminate synthase-like"/>
    <property type="match status" value="1"/>
</dbReference>
<dbReference type="InterPro" id="IPR005123">
    <property type="entry name" value="Oxoglu/Fe-dep_dioxygenase_dom"/>
</dbReference>
<reference evidence="5" key="1">
    <citation type="submission" date="2023-07" db="EMBL/GenBank/DDBJ databases">
        <title>draft genome sequence of fig (Ficus carica).</title>
        <authorList>
            <person name="Takahashi T."/>
            <person name="Nishimura K."/>
        </authorList>
    </citation>
    <scope>NUCLEOTIDE SEQUENCE</scope>
</reference>
<keyword evidence="1 3" id="KW-0479">Metal-binding</keyword>
<dbReference type="Pfam" id="PF14226">
    <property type="entry name" value="DIOX_N"/>
    <property type="match status" value="1"/>
</dbReference>
<comment type="caution">
    <text evidence="5">The sequence shown here is derived from an EMBL/GenBank/DDBJ whole genome shotgun (WGS) entry which is preliminary data.</text>
</comment>
<comment type="similarity">
    <text evidence="3">Belongs to the iron/ascorbate-dependent oxidoreductase family.</text>
</comment>
<dbReference type="GO" id="GO:0016491">
    <property type="term" value="F:oxidoreductase activity"/>
    <property type="evidence" value="ECO:0007669"/>
    <property type="project" value="UniProtKB-KW"/>
</dbReference>
<evidence type="ECO:0000256" key="1">
    <source>
        <dbReference type="ARBA" id="ARBA00022723"/>
    </source>
</evidence>
<keyword evidence="3" id="KW-0560">Oxidoreductase</keyword>
<evidence type="ECO:0000256" key="3">
    <source>
        <dbReference type="RuleBase" id="RU003682"/>
    </source>
</evidence>
<dbReference type="InterPro" id="IPR050231">
    <property type="entry name" value="Iron_ascorbate_oxido_reductase"/>
</dbReference>
<dbReference type="PANTHER" id="PTHR47990">
    <property type="entry name" value="2-OXOGLUTARATE (2OG) AND FE(II)-DEPENDENT OXYGENASE SUPERFAMILY PROTEIN-RELATED"/>
    <property type="match status" value="1"/>
</dbReference>
<accession>A0AA88D019</accession>
<evidence type="ECO:0000256" key="2">
    <source>
        <dbReference type="ARBA" id="ARBA00023004"/>
    </source>
</evidence>
<dbReference type="InterPro" id="IPR026992">
    <property type="entry name" value="DIOX_N"/>
</dbReference>
<dbReference type="EMBL" id="BTGU01000006">
    <property type="protein sequence ID" value="GMN37301.1"/>
    <property type="molecule type" value="Genomic_DNA"/>
</dbReference>
<dbReference type="InterPro" id="IPR027443">
    <property type="entry name" value="IPNS-like_sf"/>
</dbReference>
<evidence type="ECO:0000313" key="6">
    <source>
        <dbReference type="Proteomes" id="UP001187192"/>
    </source>
</evidence>
<dbReference type="Proteomes" id="UP001187192">
    <property type="component" value="Unassembled WGS sequence"/>
</dbReference>
<gene>
    <name evidence="5" type="ORF">TIFTF001_006713</name>
</gene>
<dbReference type="PROSITE" id="PS51471">
    <property type="entry name" value="FE2OG_OXY"/>
    <property type="match status" value="1"/>
</dbReference>
<evidence type="ECO:0000259" key="4">
    <source>
        <dbReference type="PROSITE" id="PS51471"/>
    </source>
</evidence>
<sequence length="310" mass="35456">MESETNLKIPVINFNQENSKPGSDSWVLACKQVRHAMEEYGCFEIVFDEFPLELHNSIFRAAKDLFDLPVETKNQKINDRPVLLDYLAERPWSPRYERTGIDSPETLQGAEYFTKLMWPQGNDTFRETVQSFSKRLVEMSEMVIKMVAESYGVERVFDSLRKSAIYALRFFKYRTQQSNETDVGLAAHSDTTFLSILHQHHVEGLQIKTKNGQWIDVKPSPSSFVVLAGYALMVVACEHRVTIKEEKTGYSVGLFSHTKGLIHVPEEMVDEEHPLGYKPIDSLGFHAFRLSEEGLKSACPIKAYCGINYD</sequence>